<name>A0ABQ8SKW5_PERAM</name>
<organism evidence="2 3">
    <name type="scientific">Periplaneta americana</name>
    <name type="common">American cockroach</name>
    <name type="synonym">Blatta americana</name>
    <dbReference type="NCBI Taxonomy" id="6978"/>
    <lineage>
        <taxon>Eukaryota</taxon>
        <taxon>Metazoa</taxon>
        <taxon>Ecdysozoa</taxon>
        <taxon>Arthropoda</taxon>
        <taxon>Hexapoda</taxon>
        <taxon>Insecta</taxon>
        <taxon>Pterygota</taxon>
        <taxon>Neoptera</taxon>
        <taxon>Polyneoptera</taxon>
        <taxon>Dictyoptera</taxon>
        <taxon>Blattodea</taxon>
        <taxon>Blattoidea</taxon>
        <taxon>Blattidae</taxon>
        <taxon>Blattinae</taxon>
        <taxon>Periplaneta</taxon>
    </lineage>
</organism>
<keyword evidence="3" id="KW-1185">Reference proteome</keyword>
<reference evidence="2 3" key="1">
    <citation type="journal article" date="2022" name="Allergy">
        <title>Genome assembly and annotation of Periplaneta americana reveal a comprehensive cockroach allergen profile.</title>
        <authorList>
            <person name="Wang L."/>
            <person name="Xiong Q."/>
            <person name="Saelim N."/>
            <person name="Wang L."/>
            <person name="Nong W."/>
            <person name="Wan A.T."/>
            <person name="Shi M."/>
            <person name="Liu X."/>
            <person name="Cao Q."/>
            <person name="Hui J.H.L."/>
            <person name="Sookrung N."/>
            <person name="Leung T.F."/>
            <person name="Tungtrongchitr A."/>
            <person name="Tsui S.K.W."/>
        </authorList>
    </citation>
    <scope>NUCLEOTIDE SEQUENCE [LARGE SCALE GENOMIC DNA]</scope>
    <source>
        <strain evidence="2">PWHHKU_190912</strain>
    </source>
</reference>
<evidence type="ECO:0000313" key="2">
    <source>
        <dbReference type="EMBL" id="KAJ4434446.1"/>
    </source>
</evidence>
<proteinExistence type="predicted"/>
<feature type="region of interest" description="Disordered" evidence="1">
    <location>
        <begin position="1"/>
        <end position="21"/>
    </location>
</feature>
<dbReference type="Proteomes" id="UP001148838">
    <property type="component" value="Unassembled WGS sequence"/>
</dbReference>
<dbReference type="EMBL" id="JAJSOF020000025">
    <property type="protein sequence ID" value="KAJ4434446.1"/>
    <property type="molecule type" value="Genomic_DNA"/>
</dbReference>
<comment type="caution">
    <text evidence="2">The sequence shown here is derived from an EMBL/GenBank/DDBJ whole genome shotgun (WGS) entry which is preliminary data.</text>
</comment>
<accession>A0ABQ8SKW5</accession>
<protein>
    <submittedName>
        <fullName evidence="2">Uncharacterized protein</fullName>
    </submittedName>
</protein>
<sequence>MAGLREGGNEPPGSLKAKQEVSLMKSVQADHRPLANDVPLIQQAIEISPSVSTHHLSNELDIHRATVWRDLRFTLHKRAYHLHLVQED</sequence>
<gene>
    <name evidence="2" type="ORF">ANN_23008</name>
</gene>
<evidence type="ECO:0000256" key="1">
    <source>
        <dbReference type="SAM" id="MobiDB-lite"/>
    </source>
</evidence>
<evidence type="ECO:0000313" key="3">
    <source>
        <dbReference type="Proteomes" id="UP001148838"/>
    </source>
</evidence>